<dbReference type="InterPro" id="IPR001296">
    <property type="entry name" value="Glyco_trans_1"/>
</dbReference>
<dbReference type="EMBL" id="QLUW01000005">
    <property type="protein sequence ID" value="RAP74006.1"/>
    <property type="molecule type" value="Genomic_DNA"/>
</dbReference>
<organism evidence="3 4">
    <name type="scientific">Paenibacillus montanisoli</name>
    <dbReference type="NCBI Taxonomy" id="2081970"/>
    <lineage>
        <taxon>Bacteria</taxon>
        <taxon>Bacillati</taxon>
        <taxon>Bacillota</taxon>
        <taxon>Bacilli</taxon>
        <taxon>Bacillales</taxon>
        <taxon>Paenibacillaceae</taxon>
        <taxon>Paenibacillus</taxon>
    </lineage>
</organism>
<sequence length="415" mass="47298">MSRHIKVLHINSVNFGSTGSIMLNISREANMYGYISYVAYANSRTNKQIEVENNILIGSIIDRNLHLQLAYYTGLNGCFSNLTTKTFIRKLEEIKPEIIHLHNLHNCYINLKLLFDYIKEKEVKVVWTLHDCWAFTGQCPHFTMVQCEKWKKGCFECPQYNDYPASIVDRTKRMYSLKKQWFTGVKNLTIVTPSNWLAGLVSESFLGSYQIKVINNGIDLKLFKPTESDFRLKYGLQNKKIILGVSSIWNKSKGLDIFIELSKRLDSGYSLVLVGLSTDQIMNLPQNIIGLTARTSKELVEIYSAADWFVNPSMQETMGLVTVEALACGTPAIVSNLTAVPETVDLSCGVVAEEYNADTFYKILSNTSHTISKADCLRRASNYDMSKKYKEYIDLYNCLSGEGEEYEKNWHPDFS</sequence>
<dbReference type="OrthoDB" id="9768685at2"/>
<accession>A0A328U255</accession>
<dbReference type="SUPFAM" id="SSF53756">
    <property type="entry name" value="UDP-Glycosyltransferase/glycogen phosphorylase"/>
    <property type="match status" value="1"/>
</dbReference>
<dbReference type="GO" id="GO:0016757">
    <property type="term" value="F:glycosyltransferase activity"/>
    <property type="evidence" value="ECO:0007669"/>
    <property type="project" value="InterPro"/>
</dbReference>
<evidence type="ECO:0000256" key="1">
    <source>
        <dbReference type="ARBA" id="ARBA00022679"/>
    </source>
</evidence>
<name>A0A328U255_9BACL</name>
<evidence type="ECO:0000313" key="3">
    <source>
        <dbReference type="EMBL" id="RAP74006.1"/>
    </source>
</evidence>
<dbReference type="AlphaFoldDB" id="A0A328U255"/>
<comment type="caution">
    <text evidence="3">The sequence shown here is derived from an EMBL/GenBank/DDBJ whole genome shotgun (WGS) entry which is preliminary data.</text>
</comment>
<dbReference type="GO" id="GO:0009103">
    <property type="term" value="P:lipopolysaccharide biosynthetic process"/>
    <property type="evidence" value="ECO:0007669"/>
    <property type="project" value="TreeGrafter"/>
</dbReference>
<feature type="domain" description="Glycosyl transferase family 1" evidence="2">
    <location>
        <begin position="233"/>
        <end position="362"/>
    </location>
</feature>
<protein>
    <recommendedName>
        <fullName evidence="2">Glycosyl transferase family 1 domain-containing protein</fullName>
    </recommendedName>
</protein>
<dbReference type="PANTHER" id="PTHR46401:SF2">
    <property type="entry name" value="GLYCOSYLTRANSFERASE WBBK-RELATED"/>
    <property type="match status" value="1"/>
</dbReference>
<reference evidence="3 4" key="1">
    <citation type="submission" date="2018-06" db="EMBL/GenBank/DDBJ databases">
        <title>Paenibacillus montanisoli sp. nov., isolated from mountain area soil.</title>
        <authorList>
            <person name="Wu M."/>
        </authorList>
    </citation>
    <scope>NUCLEOTIDE SEQUENCE [LARGE SCALE GENOMIC DNA]</scope>
    <source>
        <strain evidence="3 4">RA17</strain>
    </source>
</reference>
<proteinExistence type="predicted"/>
<keyword evidence="1" id="KW-0808">Transferase</keyword>
<dbReference type="Pfam" id="PF00534">
    <property type="entry name" value="Glycos_transf_1"/>
    <property type="match status" value="1"/>
</dbReference>
<dbReference type="Proteomes" id="UP000249260">
    <property type="component" value="Unassembled WGS sequence"/>
</dbReference>
<gene>
    <name evidence="3" type="ORF">DL346_23305</name>
</gene>
<evidence type="ECO:0000313" key="4">
    <source>
        <dbReference type="Proteomes" id="UP000249260"/>
    </source>
</evidence>
<evidence type="ECO:0000259" key="2">
    <source>
        <dbReference type="Pfam" id="PF00534"/>
    </source>
</evidence>
<dbReference type="Gene3D" id="3.40.50.2000">
    <property type="entry name" value="Glycogen Phosphorylase B"/>
    <property type="match status" value="2"/>
</dbReference>
<keyword evidence="4" id="KW-1185">Reference proteome</keyword>
<dbReference type="PANTHER" id="PTHR46401">
    <property type="entry name" value="GLYCOSYLTRANSFERASE WBBK-RELATED"/>
    <property type="match status" value="1"/>
</dbReference>
<dbReference type="RefSeq" id="WP_112884795.1">
    <property type="nucleotide sequence ID" value="NZ_QLUW01000005.1"/>
</dbReference>